<feature type="region of interest" description="Disordered" evidence="1">
    <location>
        <begin position="248"/>
        <end position="335"/>
    </location>
</feature>
<feature type="region of interest" description="Disordered" evidence="1">
    <location>
        <begin position="161"/>
        <end position="190"/>
    </location>
</feature>
<proteinExistence type="predicted"/>
<evidence type="ECO:0000256" key="1">
    <source>
        <dbReference type="SAM" id="MobiDB-lite"/>
    </source>
</evidence>
<evidence type="ECO:0000313" key="2">
    <source>
        <dbReference type="EnsemblPlants" id="PGSC0003DMT400089636"/>
    </source>
</evidence>
<feature type="region of interest" description="Disordered" evidence="1">
    <location>
        <begin position="35"/>
        <end position="123"/>
    </location>
</feature>
<reference evidence="3" key="1">
    <citation type="journal article" date="2011" name="Nature">
        <title>Genome sequence and analysis of the tuber crop potato.</title>
        <authorList>
            <consortium name="The Potato Genome Sequencing Consortium"/>
        </authorList>
    </citation>
    <scope>NUCLEOTIDE SEQUENCE [LARGE SCALE GENOMIC DNA]</scope>
    <source>
        <strain evidence="3">cv. DM1-3 516 R44</strain>
    </source>
</reference>
<dbReference type="InParanoid" id="M1DIK5"/>
<dbReference type="HOGENOM" id="CLU_029307_1_3_1"/>
<protein>
    <recommendedName>
        <fullName evidence="4">Polyprotein protein</fullName>
    </recommendedName>
</protein>
<organism evidence="2 3">
    <name type="scientific">Solanum tuberosum</name>
    <name type="common">Potato</name>
    <dbReference type="NCBI Taxonomy" id="4113"/>
    <lineage>
        <taxon>Eukaryota</taxon>
        <taxon>Viridiplantae</taxon>
        <taxon>Streptophyta</taxon>
        <taxon>Embryophyta</taxon>
        <taxon>Tracheophyta</taxon>
        <taxon>Spermatophyta</taxon>
        <taxon>Magnoliopsida</taxon>
        <taxon>eudicotyledons</taxon>
        <taxon>Gunneridae</taxon>
        <taxon>Pentapetalae</taxon>
        <taxon>asterids</taxon>
        <taxon>lamiids</taxon>
        <taxon>Solanales</taxon>
        <taxon>Solanaceae</taxon>
        <taxon>Solanoideae</taxon>
        <taxon>Solaneae</taxon>
        <taxon>Solanum</taxon>
    </lineage>
</organism>
<feature type="compositionally biased region" description="Acidic residues" evidence="1">
    <location>
        <begin position="282"/>
        <end position="296"/>
    </location>
</feature>
<feature type="compositionally biased region" description="Basic and acidic residues" evidence="1">
    <location>
        <begin position="84"/>
        <end position="95"/>
    </location>
</feature>
<evidence type="ECO:0000313" key="3">
    <source>
        <dbReference type="Proteomes" id="UP000011115"/>
    </source>
</evidence>
<accession>M1DIK5</accession>
<dbReference type="Proteomes" id="UP000011115">
    <property type="component" value="Unassembled WGS sequence"/>
</dbReference>
<feature type="compositionally biased region" description="Polar residues" evidence="1">
    <location>
        <begin position="325"/>
        <end position="335"/>
    </location>
</feature>
<dbReference type="EnsemblPlants" id="PGSC0003DMT400089636">
    <property type="protein sequence ID" value="PGSC0003DMT400089636"/>
    <property type="gene ID" value="PGSC0003DMG400039207"/>
</dbReference>
<reference evidence="2" key="2">
    <citation type="submission" date="2015-06" db="UniProtKB">
        <authorList>
            <consortium name="EnsemblPlants"/>
        </authorList>
    </citation>
    <scope>IDENTIFICATION</scope>
    <source>
        <strain evidence="2">DM1-3 516 R44</strain>
    </source>
</reference>
<keyword evidence="3" id="KW-1185">Reference proteome</keyword>
<dbReference type="PANTHER" id="PTHR33180">
    <property type="entry name" value="PHOTOSYSTEM II CP43 REACTION CENTER PROTEIN"/>
    <property type="match status" value="1"/>
</dbReference>
<name>M1DIK5_SOLTU</name>
<feature type="compositionally biased region" description="Polar residues" evidence="1">
    <location>
        <begin position="96"/>
        <end position="111"/>
    </location>
</feature>
<dbReference type="PaxDb" id="4113-PGSC0003DMT400089636"/>
<feature type="compositionally biased region" description="Low complexity" evidence="1">
    <location>
        <begin position="171"/>
        <end position="187"/>
    </location>
</feature>
<dbReference type="Gramene" id="PGSC0003DMT400089636">
    <property type="protein sequence ID" value="PGSC0003DMT400089636"/>
    <property type="gene ID" value="PGSC0003DMG400039207"/>
</dbReference>
<feature type="compositionally biased region" description="Basic and acidic residues" evidence="1">
    <location>
        <begin position="57"/>
        <end position="67"/>
    </location>
</feature>
<dbReference type="PANTHER" id="PTHR33180:SF31">
    <property type="entry name" value="POLYPROTEIN PROTEIN"/>
    <property type="match status" value="1"/>
</dbReference>
<sequence>MLGHFGSWVELTEPLSGSPNIPISPLNMVRTKLDEPPHKRARGFTINEGGSNPLRKGRLEAQPGDKGKGKRPICDITSEPDDDQLLRPRHPEPRARSQTTANRTSSTSTPAHSVPTLAAPMDPVPPMVLPPRLLNRLKGDGLRTILEEKLLFTEGLEETHLPTLAPGPSGTSASTLSSHDPSTSNSSHQPRTTQAMILKMGHLAQSADVRATRLEREVPCMIEAVILDALTPLRASIDDLTARVTACESRQRESSETADNVDAPETSGIPLNTSRDIHQEETAVDESDAETDEEQIDIPFAAHSGGGTSEVTQDTDAQVHIDTPGTESLTDGETA</sequence>
<evidence type="ECO:0008006" key="4">
    <source>
        <dbReference type="Google" id="ProtNLM"/>
    </source>
</evidence>
<dbReference type="AlphaFoldDB" id="M1DIK5"/>